<dbReference type="InterPro" id="IPR036273">
    <property type="entry name" value="CRAL/TRIO_N_dom_sf"/>
</dbReference>
<dbReference type="EMBL" id="ATMH01003546">
    <property type="protein sequence ID" value="EPY31254.1"/>
    <property type="molecule type" value="Genomic_DNA"/>
</dbReference>
<comment type="caution">
    <text evidence="3">The sequence shown here is derived from an EMBL/GenBank/DDBJ whole genome shotgun (WGS) entry which is preliminary data.</text>
</comment>
<keyword evidence="5" id="KW-1185">Reference proteome</keyword>
<dbReference type="Proteomes" id="UP000015354">
    <property type="component" value="Unassembled WGS sequence"/>
</dbReference>
<proteinExistence type="predicted"/>
<sequence length="522" mass="59466">MATNRPITESLDECIANYEKDIQVQTHCCVLSAIPKELQDKNRKIFHLLVGYQKDITARGTLPFVPDDAARRKKHKSAVEGDVPYPESLFVESYRTLRQILPIPDIHKVSDCDTIYRFIIARKGDEKLAVQDLLYYIAFREKYNLNHILWDREVEAMQNGMDGEELLQQTIELIAKKTKDKDPSTVNLKKLKVPRSLLQVGWSAWNCGVDRTGHVVYYQKPNPKELALLDRRWKYVEGAYDCRSPSFDATPPYANLLVRLYLRVIENGRRLSRLLNYNGQTLIREDLQSDVREYDSDRRFRENGGGMNCLLDVGSVKLSHLTGPKCKDAIRVFRMLSVMSQFYYPENMKKMIIINGGLIFNFVFKMIKPWLDPQTQKKITLLSATNAASVDDLESAPSPINPTPKDADSDDDDEEAGKGGDDKANYALREALESHIDTAFIPSWYGGQLQTIDAPVSCGGELPRRLTQHPLYALAAQHVQARVVPSLLSDEFLLAHTKAGAPVGDAEWEAFRAHLQQQRRRR</sequence>
<reference evidence="3 5" key="1">
    <citation type="journal article" date="2013" name="PLoS ONE">
        <title>Predicting the Proteins of Angomonas deanei, Strigomonas culicis and Their Respective Endosymbionts Reveals New Aspects of the Trypanosomatidae Family.</title>
        <authorList>
            <person name="Motta M.C."/>
            <person name="Martins A.C."/>
            <person name="de Souza S.S."/>
            <person name="Catta-Preta C.M."/>
            <person name="Silva R."/>
            <person name="Klein C.C."/>
            <person name="de Almeida L.G."/>
            <person name="de Lima Cunha O."/>
            <person name="Ciapina L.P."/>
            <person name="Brocchi M."/>
            <person name="Colabardini A.C."/>
            <person name="de Araujo Lima B."/>
            <person name="Machado C.R."/>
            <person name="de Almeida Soares C.M."/>
            <person name="Probst C.M."/>
            <person name="de Menezes C.B."/>
            <person name="Thompson C.E."/>
            <person name="Bartholomeu D.C."/>
            <person name="Gradia D.F."/>
            <person name="Pavoni D.P."/>
            <person name="Grisard E.C."/>
            <person name="Fantinatti-Garboggini F."/>
            <person name="Marchini F.K."/>
            <person name="Rodrigues-Luiz G.F."/>
            <person name="Wagner G."/>
            <person name="Goldman G.H."/>
            <person name="Fietto J.L."/>
            <person name="Elias M.C."/>
            <person name="Goldman M.H."/>
            <person name="Sagot M.F."/>
            <person name="Pereira M."/>
            <person name="Stoco P.H."/>
            <person name="de Mendonca-Neto R.P."/>
            <person name="Teixeira S.M."/>
            <person name="Maciel T.E."/>
            <person name="de Oliveira Mendes T.A."/>
            <person name="Urmenyi T.P."/>
            <person name="de Souza W."/>
            <person name="Schenkman S."/>
            <person name="de Vasconcelos A.T."/>
        </authorList>
    </citation>
    <scope>NUCLEOTIDE SEQUENCE [LARGE SCALE GENOMIC DNA]</scope>
</reference>
<protein>
    <recommendedName>
        <fullName evidence="2">CRAL-TRIO domain-containing protein</fullName>
    </recommendedName>
</protein>
<dbReference type="Pfam" id="PF00650">
    <property type="entry name" value="CRAL_TRIO"/>
    <property type="match status" value="1"/>
</dbReference>
<feature type="domain" description="CRAL-TRIO" evidence="2">
    <location>
        <begin position="190"/>
        <end position="453"/>
    </location>
</feature>
<evidence type="ECO:0000313" key="4">
    <source>
        <dbReference type="EMBL" id="EPY31254.1"/>
    </source>
</evidence>
<dbReference type="SMART" id="SM00516">
    <property type="entry name" value="SEC14"/>
    <property type="match status" value="1"/>
</dbReference>
<dbReference type="AlphaFoldDB" id="S9U7C4"/>
<organism evidence="3 5">
    <name type="scientific">Strigomonas culicis</name>
    <dbReference type="NCBI Taxonomy" id="28005"/>
    <lineage>
        <taxon>Eukaryota</taxon>
        <taxon>Discoba</taxon>
        <taxon>Euglenozoa</taxon>
        <taxon>Kinetoplastea</taxon>
        <taxon>Metakinetoplastina</taxon>
        <taxon>Trypanosomatida</taxon>
        <taxon>Trypanosomatidae</taxon>
        <taxon>Strigomonadinae</taxon>
        <taxon>Strigomonas</taxon>
    </lineage>
</organism>
<name>S9U7C4_9TRYP</name>
<evidence type="ECO:0000313" key="3">
    <source>
        <dbReference type="EMBL" id="EPY24694.1"/>
    </source>
</evidence>
<dbReference type="PANTHER" id="PTHR45657">
    <property type="entry name" value="CRAL-TRIO DOMAIN-CONTAINING PROTEIN YKL091C-RELATED"/>
    <property type="match status" value="1"/>
</dbReference>
<dbReference type="Gene3D" id="3.40.525.10">
    <property type="entry name" value="CRAL-TRIO lipid binding domain"/>
    <property type="match status" value="1"/>
</dbReference>
<accession>S9U7C4</accession>
<dbReference type="CDD" id="cd00170">
    <property type="entry name" value="SEC14"/>
    <property type="match status" value="1"/>
</dbReference>
<dbReference type="OrthoDB" id="1434354at2759"/>
<evidence type="ECO:0000313" key="5">
    <source>
        <dbReference type="Proteomes" id="UP000015354"/>
    </source>
</evidence>
<dbReference type="SUPFAM" id="SSF52087">
    <property type="entry name" value="CRAL/TRIO domain"/>
    <property type="match status" value="1"/>
</dbReference>
<dbReference type="SUPFAM" id="SSF46938">
    <property type="entry name" value="CRAL/TRIO N-terminal domain"/>
    <property type="match status" value="1"/>
</dbReference>
<evidence type="ECO:0000256" key="1">
    <source>
        <dbReference type="SAM" id="MobiDB-lite"/>
    </source>
</evidence>
<evidence type="ECO:0000259" key="2">
    <source>
        <dbReference type="PROSITE" id="PS50191"/>
    </source>
</evidence>
<dbReference type="EMBL" id="ATMH01007052">
    <property type="protein sequence ID" value="EPY24694.1"/>
    <property type="molecule type" value="Genomic_DNA"/>
</dbReference>
<dbReference type="InterPro" id="IPR001251">
    <property type="entry name" value="CRAL-TRIO_dom"/>
</dbReference>
<feature type="region of interest" description="Disordered" evidence="1">
    <location>
        <begin position="390"/>
        <end position="422"/>
    </location>
</feature>
<dbReference type="InterPro" id="IPR051026">
    <property type="entry name" value="PI/PC_transfer"/>
</dbReference>
<gene>
    <name evidence="4" type="ORF">STCU_03546</name>
    <name evidence="3" type="ORF">STCU_07052</name>
</gene>
<dbReference type="InterPro" id="IPR036865">
    <property type="entry name" value="CRAL-TRIO_dom_sf"/>
</dbReference>
<dbReference type="PROSITE" id="PS50191">
    <property type="entry name" value="CRAL_TRIO"/>
    <property type="match status" value="1"/>
</dbReference>
<reference evidence="3" key="2">
    <citation type="submission" date="2013-03" db="EMBL/GenBank/DDBJ databases">
        <authorList>
            <person name="Motta M.C.M."/>
            <person name="Martins A.C.A."/>
            <person name="Preta C.M.C.C."/>
            <person name="Silva R."/>
            <person name="de Souza S.S."/>
            <person name="Klein C.C."/>
            <person name="de Almeida L.G.P."/>
            <person name="Cunha O.L."/>
            <person name="Colabardini A.C."/>
            <person name="Lima B.A."/>
            <person name="Machado C.R."/>
            <person name="Soares C.M.A."/>
            <person name="de Menezes C.B.A."/>
            <person name="Bartolomeu D.C."/>
            <person name="Grisard E.C."/>
            <person name="Fantinatti-Garboggini F."/>
            <person name="Rodrigues-Luiz G.F."/>
            <person name="Wagner G."/>
            <person name="Goldman G.H."/>
            <person name="Fietto J.L.R."/>
            <person name="Ciapina L.P."/>
            <person name="Brocchi M."/>
            <person name="Elias M.C."/>
            <person name="Goldman M.H.S."/>
            <person name="Sagot M.-F."/>
            <person name="Pereira M."/>
            <person name="Stoco P.H."/>
            <person name="Teixeira S.M.R."/>
            <person name="de Mendonca-Neto R.P."/>
            <person name="Maciel T.E.F."/>
            <person name="Mendes T.A.O."/>
            <person name="Urmenyi T.P."/>
            <person name="Teixeira M.M.G."/>
            <person name="de Camargo E.F.P."/>
            <person name="de Sousa W."/>
            <person name="Schenkman S."/>
            <person name="de Vasconcelos A.T.R."/>
        </authorList>
    </citation>
    <scope>NUCLEOTIDE SEQUENCE</scope>
</reference>
<dbReference type="PANTHER" id="PTHR45657:SF1">
    <property type="entry name" value="CRAL-TRIO DOMAIN-CONTAINING PROTEIN YKL091C-RELATED"/>
    <property type="match status" value="1"/>
</dbReference>